<accession>A0AAV4QGU1</accession>
<evidence type="ECO:0000313" key="2">
    <source>
        <dbReference type="EMBL" id="GIY07331.1"/>
    </source>
</evidence>
<sequence length="105" mass="11910">MDAHDSSHVFVGEKDKRLGTDPHSFARIFCISFKSKEARNIRNKYLKKHSSASAPRVQRESGRDGTKTGGENVRPHPQSPPRFLRNDVIDYVLHSPKSQRPCIQA</sequence>
<reference evidence="2 3" key="1">
    <citation type="submission" date="2021-06" db="EMBL/GenBank/DDBJ databases">
        <title>Caerostris darwini draft genome.</title>
        <authorList>
            <person name="Kono N."/>
            <person name="Arakawa K."/>
        </authorList>
    </citation>
    <scope>NUCLEOTIDE SEQUENCE [LARGE SCALE GENOMIC DNA]</scope>
</reference>
<dbReference type="EMBL" id="BPLQ01004331">
    <property type="protein sequence ID" value="GIY07331.1"/>
    <property type="molecule type" value="Genomic_DNA"/>
</dbReference>
<evidence type="ECO:0000313" key="3">
    <source>
        <dbReference type="Proteomes" id="UP001054837"/>
    </source>
</evidence>
<dbReference type="AlphaFoldDB" id="A0AAV4QGU1"/>
<name>A0AAV4QGU1_9ARAC</name>
<keyword evidence="3" id="KW-1185">Reference proteome</keyword>
<feature type="compositionally biased region" description="Basic and acidic residues" evidence="1">
    <location>
        <begin position="57"/>
        <end position="66"/>
    </location>
</feature>
<gene>
    <name evidence="2" type="ORF">CDAR_20741</name>
</gene>
<feature type="region of interest" description="Disordered" evidence="1">
    <location>
        <begin position="44"/>
        <end position="85"/>
    </location>
</feature>
<protein>
    <submittedName>
        <fullName evidence="2">Uncharacterized protein</fullName>
    </submittedName>
</protein>
<proteinExistence type="predicted"/>
<evidence type="ECO:0000256" key="1">
    <source>
        <dbReference type="SAM" id="MobiDB-lite"/>
    </source>
</evidence>
<comment type="caution">
    <text evidence="2">The sequence shown here is derived from an EMBL/GenBank/DDBJ whole genome shotgun (WGS) entry which is preliminary data.</text>
</comment>
<feature type="region of interest" description="Disordered" evidence="1">
    <location>
        <begin position="1"/>
        <end position="20"/>
    </location>
</feature>
<dbReference type="Proteomes" id="UP001054837">
    <property type="component" value="Unassembled WGS sequence"/>
</dbReference>
<organism evidence="2 3">
    <name type="scientific">Caerostris darwini</name>
    <dbReference type="NCBI Taxonomy" id="1538125"/>
    <lineage>
        <taxon>Eukaryota</taxon>
        <taxon>Metazoa</taxon>
        <taxon>Ecdysozoa</taxon>
        <taxon>Arthropoda</taxon>
        <taxon>Chelicerata</taxon>
        <taxon>Arachnida</taxon>
        <taxon>Araneae</taxon>
        <taxon>Araneomorphae</taxon>
        <taxon>Entelegynae</taxon>
        <taxon>Araneoidea</taxon>
        <taxon>Araneidae</taxon>
        <taxon>Caerostris</taxon>
    </lineage>
</organism>